<keyword evidence="3" id="KW-1185">Reference proteome</keyword>
<dbReference type="Proteomes" id="UP000663829">
    <property type="component" value="Unassembled WGS sequence"/>
</dbReference>
<comment type="caution">
    <text evidence="1">The sequence shown here is derived from an EMBL/GenBank/DDBJ whole genome shotgun (WGS) entry which is preliminary data.</text>
</comment>
<reference evidence="1" key="1">
    <citation type="submission" date="2021-02" db="EMBL/GenBank/DDBJ databases">
        <authorList>
            <person name="Nowell W R."/>
        </authorList>
    </citation>
    <scope>NUCLEOTIDE SEQUENCE</scope>
</reference>
<name>A0A815AIL0_9BILA</name>
<dbReference type="SUPFAM" id="SSF49599">
    <property type="entry name" value="TRAF domain-like"/>
    <property type="match status" value="1"/>
</dbReference>
<accession>A0A815AIL0</accession>
<organism evidence="1 3">
    <name type="scientific">Didymodactylos carnosus</name>
    <dbReference type="NCBI Taxonomy" id="1234261"/>
    <lineage>
        <taxon>Eukaryota</taxon>
        <taxon>Metazoa</taxon>
        <taxon>Spiralia</taxon>
        <taxon>Gnathifera</taxon>
        <taxon>Rotifera</taxon>
        <taxon>Eurotatoria</taxon>
        <taxon>Bdelloidea</taxon>
        <taxon>Philodinida</taxon>
        <taxon>Philodinidae</taxon>
        <taxon>Didymodactylos</taxon>
    </lineage>
</organism>
<proteinExistence type="predicted"/>
<dbReference type="Proteomes" id="UP000681722">
    <property type="component" value="Unassembled WGS sequence"/>
</dbReference>
<dbReference type="AlphaFoldDB" id="A0A815AIL0"/>
<protein>
    <submittedName>
        <fullName evidence="1">Uncharacterized protein</fullName>
    </submittedName>
</protein>
<evidence type="ECO:0000313" key="2">
    <source>
        <dbReference type="EMBL" id="CAF4026963.1"/>
    </source>
</evidence>
<dbReference type="EMBL" id="CAJOBC010016226">
    <property type="protein sequence ID" value="CAF4026963.1"/>
    <property type="molecule type" value="Genomic_DNA"/>
</dbReference>
<gene>
    <name evidence="1" type="ORF">GPM918_LOCUS26324</name>
    <name evidence="2" type="ORF">SRO942_LOCUS26451</name>
</gene>
<dbReference type="InterPro" id="IPR008974">
    <property type="entry name" value="TRAF-like"/>
</dbReference>
<evidence type="ECO:0000313" key="3">
    <source>
        <dbReference type="Proteomes" id="UP000663829"/>
    </source>
</evidence>
<sequence length="532" mass="61496">MSTADTNSLSTSLTINYFYSQRQPLYESLATLTKNSQPLNEDSIRSSIELLCQQHLCIPNVSERMAFAQSEQISVLWSRNMHELFDSIVKWSVDYMVTFCVYDRSGEQRHIIDSFRSDAKLNGFQRSTIEMMVVLVMPTFFPFSMILQAENAHSTDVTMFRKCSIDCFDDISNKILAYMLSLNPSFPHYVERDMIDQENSCKVVQTIQEFADTYRRYIPQSFVYKRVYKTYIKCLHSCIATSLASIGNAYKGKREYAGAWEYYSTCLRMQEKCLPSDHAHIARSLNNIAGVRTIHFNRALSNIELGDSLKTSEQVDDLRKIYEKGAAALLTNPDNSEFKQNDQNDDEFILPITDVSPAIATEYLIESNNHSALDASVLFDVVFLGDKTKASRDTFNELRRAVPQSKYFDDEEHCFEHIRLNRTIHSLVLTEKYNIYDILKSLHDETTLRSIYIFASEPRRYQQLSKSYPKVICSLSQKETLLNQVLTDSALYCDELGDKYQCQNNKTMALTLYYFAESLHDMIDNQLKQRIV</sequence>
<dbReference type="OrthoDB" id="6499288at2759"/>
<dbReference type="EMBL" id="CAJNOQ010010560">
    <property type="protein sequence ID" value="CAF1255085.1"/>
    <property type="molecule type" value="Genomic_DNA"/>
</dbReference>
<evidence type="ECO:0000313" key="1">
    <source>
        <dbReference type="EMBL" id="CAF1255085.1"/>
    </source>
</evidence>
<dbReference type="InterPro" id="IPR011990">
    <property type="entry name" value="TPR-like_helical_dom_sf"/>
</dbReference>
<dbReference type="Gene3D" id="2.60.210.10">
    <property type="entry name" value="Apoptosis, Tumor Necrosis Factor Receptor Associated Protein 2, Chain A"/>
    <property type="match status" value="1"/>
</dbReference>
<dbReference type="Gene3D" id="1.25.40.10">
    <property type="entry name" value="Tetratricopeptide repeat domain"/>
    <property type="match status" value="1"/>
</dbReference>